<proteinExistence type="predicted"/>
<keyword evidence="3" id="KW-1185">Reference proteome</keyword>
<feature type="signal peptide" evidence="1">
    <location>
        <begin position="1"/>
        <end position="25"/>
    </location>
</feature>
<gene>
    <name evidence="2" type="ORF">MNODULE_15890</name>
</gene>
<evidence type="ECO:0000256" key="1">
    <source>
        <dbReference type="SAM" id="SignalP"/>
    </source>
</evidence>
<dbReference type="AlphaFoldDB" id="A0A7X6IC57"/>
<name>A0A7X6IC57_9BACT</name>
<evidence type="ECO:0000313" key="2">
    <source>
        <dbReference type="EMBL" id="NKE72231.1"/>
    </source>
</evidence>
<evidence type="ECO:0000313" key="3">
    <source>
        <dbReference type="Proteomes" id="UP000534783"/>
    </source>
</evidence>
<feature type="chain" id="PRO_5030814479" evidence="1">
    <location>
        <begin position="26"/>
        <end position="322"/>
    </location>
</feature>
<protein>
    <submittedName>
        <fullName evidence="2">Uncharacterized protein</fullName>
    </submittedName>
</protein>
<reference evidence="2 3" key="1">
    <citation type="journal article" date="2020" name="Nature">
        <title>Bacterial chemolithoautotrophy via manganese oxidation.</title>
        <authorList>
            <person name="Yu H."/>
            <person name="Leadbetter J.R."/>
        </authorList>
    </citation>
    <scope>NUCLEOTIDE SEQUENCE [LARGE SCALE GENOMIC DNA]</scope>
    <source>
        <strain evidence="2 3">Mn-1</strain>
    </source>
</reference>
<dbReference type="RefSeq" id="WP_168061701.1">
    <property type="nucleotide sequence ID" value="NZ_VTOW01000003.1"/>
</dbReference>
<dbReference type="EMBL" id="VTOW01000003">
    <property type="protein sequence ID" value="NKE72231.1"/>
    <property type="molecule type" value="Genomic_DNA"/>
</dbReference>
<dbReference type="Proteomes" id="UP000534783">
    <property type="component" value="Unassembled WGS sequence"/>
</dbReference>
<sequence>MSAKLFKIIFLLSANVVLFIPPTNAVQLDAVVNANVAFSKETEIYKYQYSVSSDINNTYNIQIIDIDIEKPTGSKNLPNQGLMIIERNGTQTEYENYWTLKSKGFPGLMQSIIPVGFHPPDNWVAVPTMSLSVSWAATTPFGESRHLIRPGETKDGFELTSYGLPGIRIVRLYVSVPFAKLLEEAFNKAYQTTPPEEMTEEQVVAINKVVRDETSIRITTIGPTSPQKNFVALDFINYLISLRRQAETHLWITQPSIIPALDAKLDLVKASLTANNNAAAITDLNDLINEVENKKKVALTSEAYILLKFNVLYLREKLLRSK</sequence>
<keyword evidence="1" id="KW-0732">Signal</keyword>
<accession>A0A7X6IC57</accession>
<comment type="caution">
    <text evidence="2">The sequence shown here is derived from an EMBL/GenBank/DDBJ whole genome shotgun (WGS) entry which is preliminary data.</text>
</comment>
<organism evidence="2 3">
    <name type="scientific">Candidatus Manganitrophus noduliformans</name>
    <dbReference type="NCBI Taxonomy" id="2606439"/>
    <lineage>
        <taxon>Bacteria</taxon>
        <taxon>Pseudomonadati</taxon>
        <taxon>Nitrospirota</taxon>
        <taxon>Nitrospiria</taxon>
        <taxon>Candidatus Troglogloeales</taxon>
        <taxon>Candidatus Manganitrophaceae</taxon>
        <taxon>Candidatus Manganitrophus</taxon>
    </lineage>
</organism>